<dbReference type="InParanoid" id="J4IA19"/>
<evidence type="ECO:0000313" key="3">
    <source>
        <dbReference type="Proteomes" id="UP000006352"/>
    </source>
</evidence>
<organism evidence="2 3">
    <name type="scientific">Fibroporia radiculosa</name>
    <dbReference type="NCBI Taxonomy" id="599839"/>
    <lineage>
        <taxon>Eukaryota</taxon>
        <taxon>Fungi</taxon>
        <taxon>Dikarya</taxon>
        <taxon>Basidiomycota</taxon>
        <taxon>Agaricomycotina</taxon>
        <taxon>Agaricomycetes</taxon>
        <taxon>Polyporales</taxon>
        <taxon>Fibroporiaceae</taxon>
        <taxon>Fibroporia</taxon>
    </lineage>
</organism>
<evidence type="ECO:0000313" key="2">
    <source>
        <dbReference type="EMBL" id="CCM02141.1"/>
    </source>
</evidence>
<gene>
    <name evidence="2" type="ORF">FIBRA_04218</name>
</gene>
<dbReference type="GeneID" id="24097052"/>
<sequence length="346" mass="38770">MYDYSPSPSSASQPPSPHKPHHLQPHRSHSPMSHISTLLPHNHHQSQYSPATRAADISRLLDPVYASGSSSSGSSTYPSAPHHNKRGQTRAYVDRNGDLHDPDYRDFPVYAPSARTTAGRRRRASNGMPRSRSHSRQRDRYPSYSMARPEWERDWSTEVEDEEEDDLVDDDSESQSHYSPFASHAVPRRSSTVHSASAYVPYTSYSPYYSEPQPLASSPVGSYEEDQSPQLCDSPLQESPFLSDEMDSSPHADRKKSRRASGHSNILRRTSKKHESSARSSGFDGDSEKSGDGRSPQQQFSVAGDHSDNVPSCSASLRQQWAATVLYIRFGLFHAKQRLRRRSDAS</sequence>
<feature type="region of interest" description="Disordered" evidence="1">
    <location>
        <begin position="1"/>
        <end position="52"/>
    </location>
</feature>
<keyword evidence="3" id="KW-1185">Reference proteome</keyword>
<dbReference type="OrthoDB" id="3021720at2759"/>
<feature type="region of interest" description="Disordered" evidence="1">
    <location>
        <begin position="207"/>
        <end position="315"/>
    </location>
</feature>
<feature type="region of interest" description="Disordered" evidence="1">
    <location>
        <begin position="65"/>
        <end position="194"/>
    </location>
</feature>
<feature type="compositionally biased region" description="Low complexity" evidence="1">
    <location>
        <begin position="1"/>
        <end position="13"/>
    </location>
</feature>
<feature type="compositionally biased region" description="Acidic residues" evidence="1">
    <location>
        <begin position="157"/>
        <end position="173"/>
    </location>
</feature>
<dbReference type="EMBL" id="HE797065">
    <property type="protein sequence ID" value="CCM02141.1"/>
    <property type="molecule type" value="Genomic_DNA"/>
</dbReference>
<feature type="compositionally biased region" description="Basic residues" evidence="1">
    <location>
        <begin position="18"/>
        <end position="29"/>
    </location>
</feature>
<proteinExistence type="predicted"/>
<dbReference type="AlphaFoldDB" id="J4IA19"/>
<dbReference type="RefSeq" id="XP_012181424.1">
    <property type="nucleotide sequence ID" value="XM_012326034.1"/>
</dbReference>
<name>J4IA19_9APHY</name>
<reference evidence="2 3" key="1">
    <citation type="journal article" date="2012" name="Appl. Environ. Microbiol.">
        <title>Short-read sequencing for genomic analysis of the brown rot fungus Fibroporia radiculosa.</title>
        <authorList>
            <person name="Tang J.D."/>
            <person name="Perkins A.D."/>
            <person name="Sonstegard T.S."/>
            <person name="Schroeder S.G."/>
            <person name="Burgess S.C."/>
            <person name="Diehl S.V."/>
        </authorList>
    </citation>
    <scope>NUCLEOTIDE SEQUENCE [LARGE SCALE GENOMIC DNA]</scope>
    <source>
        <strain evidence="2 3">TFFH 294</strain>
    </source>
</reference>
<protein>
    <submittedName>
        <fullName evidence="2">Uncharacterized protein</fullName>
    </submittedName>
</protein>
<accession>J4IA19</accession>
<evidence type="ECO:0000256" key="1">
    <source>
        <dbReference type="SAM" id="MobiDB-lite"/>
    </source>
</evidence>
<dbReference type="HOGENOM" id="CLU_064771_0_0_1"/>
<dbReference type="STRING" id="599839.J4IA19"/>
<feature type="compositionally biased region" description="Basic and acidic residues" evidence="1">
    <location>
        <begin position="92"/>
        <end position="106"/>
    </location>
</feature>
<dbReference type="Proteomes" id="UP000006352">
    <property type="component" value="Unassembled WGS sequence"/>
</dbReference>